<dbReference type="Pfam" id="PF13353">
    <property type="entry name" value="Fer4_12"/>
    <property type="match status" value="1"/>
</dbReference>
<evidence type="ECO:0000313" key="1">
    <source>
        <dbReference type="EMBL" id="SCE82429.1"/>
    </source>
</evidence>
<dbReference type="SUPFAM" id="SSF102114">
    <property type="entry name" value="Radical SAM enzymes"/>
    <property type="match status" value="1"/>
</dbReference>
<protein>
    <submittedName>
        <fullName evidence="1">4Fe-4S single cluster domain-containing protein</fullName>
    </submittedName>
</protein>
<name>A0A1C4VF90_MICEC</name>
<dbReference type="InterPro" id="IPR013785">
    <property type="entry name" value="Aldolase_TIM"/>
</dbReference>
<proteinExistence type="predicted"/>
<gene>
    <name evidence="1" type="ORF">GA0070618_1193</name>
</gene>
<dbReference type="InParanoid" id="A0A1C4VF90"/>
<dbReference type="AlphaFoldDB" id="A0A1C4VF90"/>
<dbReference type="Proteomes" id="UP000198253">
    <property type="component" value="Chromosome I"/>
</dbReference>
<organism evidence="1 2">
    <name type="scientific">Micromonospora echinospora</name>
    <name type="common">Micromonospora purpurea</name>
    <dbReference type="NCBI Taxonomy" id="1877"/>
    <lineage>
        <taxon>Bacteria</taxon>
        <taxon>Bacillati</taxon>
        <taxon>Actinomycetota</taxon>
        <taxon>Actinomycetes</taxon>
        <taxon>Micromonosporales</taxon>
        <taxon>Micromonosporaceae</taxon>
        <taxon>Micromonospora</taxon>
    </lineage>
</organism>
<sequence>MSETALEAAFVTPQSTRESLIGAFKPRSSELPTTGSSFFIHLSELCPVACLHCMYSSDLQRKSAKDSLSRDELTKAIDFINESRSQKLNITGGGEPFLKFNSILRLLTEVTTPKIDVVSAGYWGKEPTRANTLIRRLDAALADNPAGPEVILRLSLDRYHLEAPRPVRLEHYGNVARAWAEQRPGFGLGFRSIEPDWNIVDRQIAEELGARLVDVNDWNRKLVLPDGREIPITFNVFRRSGKASELAEGHHDTSRSIHEYYNPFETGSRRLSLATTVNDAIRGNYAASSGVAVTLNSDGTFWIFCGTAPDRRLLLGQESFAEAVATFFQDPITHLLVEEGVWSLSDLVIELDKEAHAAAMAKNDVASLVEDLLDAEDVRLAVTLVATQKLLAEDRATLDGSHPLGAVLAAPHRDLLAECRALIAERRARR</sequence>
<reference evidence="2" key="1">
    <citation type="submission" date="2016-06" db="EMBL/GenBank/DDBJ databases">
        <authorList>
            <person name="Varghese N."/>
            <person name="Submissions Spin"/>
        </authorList>
    </citation>
    <scope>NUCLEOTIDE SEQUENCE [LARGE SCALE GENOMIC DNA]</scope>
    <source>
        <strain evidence="2">DSM 43816</strain>
    </source>
</reference>
<accession>A0A1C4VF90</accession>
<keyword evidence="2" id="KW-1185">Reference proteome</keyword>
<dbReference type="InterPro" id="IPR058240">
    <property type="entry name" value="rSAM_sf"/>
</dbReference>
<dbReference type="RefSeq" id="WP_088980739.1">
    <property type="nucleotide sequence ID" value="NZ_LT607413.1"/>
</dbReference>
<dbReference type="Gene3D" id="3.20.20.70">
    <property type="entry name" value="Aldolase class I"/>
    <property type="match status" value="1"/>
</dbReference>
<evidence type="ECO:0000313" key="2">
    <source>
        <dbReference type="Proteomes" id="UP000198253"/>
    </source>
</evidence>
<dbReference type="EMBL" id="LT607413">
    <property type="protein sequence ID" value="SCE82429.1"/>
    <property type="molecule type" value="Genomic_DNA"/>
</dbReference>
<dbReference type="OrthoDB" id="176168at2"/>